<proteinExistence type="predicted"/>
<keyword evidence="1" id="KW-1133">Transmembrane helix</keyword>
<gene>
    <name evidence="2" type="ORF">BINO364_LOCUS12973</name>
</gene>
<dbReference type="EMBL" id="OV170226">
    <property type="protein sequence ID" value="CAH0727666.1"/>
    <property type="molecule type" value="Genomic_DNA"/>
</dbReference>
<keyword evidence="3" id="KW-1185">Reference proteome</keyword>
<protein>
    <submittedName>
        <fullName evidence="2">Uncharacterized protein</fullName>
    </submittedName>
</protein>
<evidence type="ECO:0000256" key="1">
    <source>
        <dbReference type="SAM" id="Phobius"/>
    </source>
</evidence>
<feature type="transmembrane region" description="Helical" evidence="1">
    <location>
        <begin position="31"/>
        <end position="48"/>
    </location>
</feature>
<keyword evidence="1" id="KW-0812">Transmembrane</keyword>
<feature type="non-terminal residue" evidence="2">
    <location>
        <position position="104"/>
    </location>
</feature>
<keyword evidence="1" id="KW-0472">Membrane</keyword>
<name>A0A8J9YIZ5_9NEOP</name>
<sequence>MSRGSCAEVCDSDTKTLVTAFRSWLQAHEDAQVMLASILVVVGLWWLVRAVLALIINLVCPILVVLLAVVCVPQLRAPLLGQNYPLLANLIKSILLKMAENIKT</sequence>
<dbReference type="Proteomes" id="UP000838878">
    <property type="component" value="Chromosome 6"/>
</dbReference>
<dbReference type="AlphaFoldDB" id="A0A8J9YIZ5"/>
<feature type="transmembrane region" description="Helical" evidence="1">
    <location>
        <begin position="54"/>
        <end position="72"/>
    </location>
</feature>
<reference evidence="2" key="1">
    <citation type="submission" date="2021-12" db="EMBL/GenBank/DDBJ databases">
        <authorList>
            <person name="Martin H S."/>
        </authorList>
    </citation>
    <scope>NUCLEOTIDE SEQUENCE</scope>
</reference>
<organism evidence="2 3">
    <name type="scientific">Brenthis ino</name>
    <name type="common">lesser marbled fritillary</name>
    <dbReference type="NCBI Taxonomy" id="405034"/>
    <lineage>
        <taxon>Eukaryota</taxon>
        <taxon>Metazoa</taxon>
        <taxon>Ecdysozoa</taxon>
        <taxon>Arthropoda</taxon>
        <taxon>Hexapoda</taxon>
        <taxon>Insecta</taxon>
        <taxon>Pterygota</taxon>
        <taxon>Neoptera</taxon>
        <taxon>Endopterygota</taxon>
        <taxon>Lepidoptera</taxon>
        <taxon>Glossata</taxon>
        <taxon>Ditrysia</taxon>
        <taxon>Papilionoidea</taxon>
        <taxon>Nymphalidae</taxon>
        <taxon>Heliconiinae</taxon>
        <taxon>Argynnini</taxon>
        <taxon>Brenthis</taxon>
    </lineage>
</organism>
<dbReference type="OrthoDB" id="7477067at2759"/>
<evidence type="ECO:0000313" key="2">
    <source>
        <dbReference type="EMBL" id="CAH0727666.1"/>
    </source>
</evidence>
<accession>A0A8J9YIZ5</accession>
<evidence type="ECO:0000313" key="3">
    <source>
        <dbReference type="Proteomes" id="UP000838878"/>
    </source>
</evidence>